<evidence type="ECO:0000313" key="3">
    <source>
        <dbReference type="Proteomes" id="UP000254677"/>
    </source>
</evidence>
<dbReference type="AlphaFoldDB" id="A0A378JD95"/>
<dbReference type="Proteomes" id="UP000254677">
    <property type="component" value="Unassembled WGS sequence"/>
</dbReference>
<gene>
    <name evidence="2" type="ORF">NCTC13292_03014</name>
</gene>
<feature type="compositionally biased region" description="Polar residues" evidence="1">
    <location>
        <begin position="170"/>
        <end position="179"/>
    </location>
</feature>
<evidence type="ECO:0000256" key="1">
    <source>
        <dbReference type="SAM" id="MobiDB-lite"/>
    </source>
</evidence>
<protein>
    <submittedName>
        <fullName evidence="2">Uncharacterized protein</fullName>
    </submittedName>
</protein>
<feature type="compositionally biased region" description="Basic and acidic residues" evidence="1">
    <location>
        <begin position="85"/>
        <end position="97"/>
    </location>
</feature>
<reference evidence="2 3" key="1">
    <citation type="submission" date="2018-06" db="EMBL/GenBank/DDBJ databases">
        <authorList>
            <consortium name="Pathogen Informatics"/>
            <person name="Doyle S."/>
        </authorList>
    </citation>
    <scope>NUCLEOTIDE SEQUENCE [LARGE SCALE GENOMIC DNA]</scope>
    <source>
        <strain evidence="2 3">NCTC13292</strain>
    </source>
</reference>
<evidence type="ECO:0000313" key="2">
    <source>
        <dbReference type="EMBL" id="STX44931.1"/>
    </source>
</evidence>
<feature type="compositionally biased region" description="Low complexity" evidence="1">
    <location>
        <begin position="188"/>
        <end position="199"/>
    </location>
</feature>
<feature type="compositionally biased region" description="Basic residues" evidence="1">
    <location>
        <begin position="209"/>
        <end position="218"/>
    </location>
</feature>
<organism evidence="2 3">
    <name type="scientific">Legionella donaldsonii</name>
    <dbReference type="NCBI Taxonomy" id="45060"/>
    <lineage>
        <taxon>Bacteria</taxon>
        <taxon>Pseudomonadati</taxon>
        <taxon>Pseudomonadota</taxon>
        <taxon>Gammaproteobacteria</taxon>
        <taxon>Legionellales</taxon>
        <taxon>Legionellaceae</taxon>
        <taxon>Legionella</taxon>
    </lineage>
</organism>
<accession>A0A378JD95</accession>
<feature type="region of interest" description="Disordered" evidence="1">
    <location>
        <begin position="85"/>
        <end position="105"/>
    </location>
</feature>
<sequence>MKIKSILTGTALSVGTGGLIAKGAAVLLHITFPAAATLGLIVAGACQINNLVGLINGENDAKEEFKETEDSRNEKLAERMLKVVKDGENSEKQKSLENEGQPQYDSLNMKFDNLFKEHNTRITNLEDHVHENQARLNPGTSRVDDSPSPTGGDLSKPEKVEHQSPGLPTIDSQDNSAKALTQHGFYASSNQSNFNPSPQVAASDTSMSQRKKRVEIRI</sequence>
<name>A0A378JD95_9GAMM</name>
<dbReference type="EMBL" id="UGOA01000001">
    <property type="protein sequence ID" value="STX44931.1"/>
    <property type="molecule type" value="Genomic_DNA"/>
</dbReference>
<feature type="region of interest" description="Disordered" evidence="1">
    <location>
        <begin position="125"/>
        <end position="218"/>
    </location>
</feature>
<dbReference type="OrthoDB" id="9904279at2"/>
<dbReference type="RefSeq" id="WP_115222517.1">
    <property type="nucleotide sequence ID" value="NZ_CAXYJE010000001.1"/>
</dbReference>
<keyword evidence="3" id="KW-1185">Reference proteome</keyword>
<proteinExistence type="predicted"/>